<dbReference type="AlphaFoldDB" id="A0AAD9KV74"/>
<evidence type="ECO:0000313" key="2">
    <source>
        <dbReference type="EMBL" id="KAK2177510.1"/>
    </source>
</evidence>
<dbReference type="InterPro" id="IPR032675">
    <property type="entry name" value="LRR_dom_sf"/>
</dbReference>
<dbReference type="PANTHER" id="PTHR20872:SF1">
    <property type="entry name" value="F-BOX DOMAIN-CONTAINING PROTEIN"/>
    <property type="match status" value="1"/>
</dbReference>
<organism evidence="2 3">
    <name type="scientific">Ridgeia piscesae</name>
    <name type="common">Tubeworm</name>
    <dbReference type="NCBI Taxonomy" id="27915"/>
    <lineage>
        <taxon>Eukaryota</taxon>
        <taxon>Metazoa</taxon>
        <taxon>Spiralia</taxon>
        <taxon>Lophotrochozoa</taxon>
        <taxon>Annelida</taxon>
        <taxon>Polychaeta</taxon>
        <taxon>Sedentaria</taxon>
        <taxon>Canalipalpata</taxon>
        <taxon>Sabellida</taxon>
        <taxon>Siboglinidae</taxon>
        <taxon>Ridgeia</taxon>
    </lineage>
</organism>
<dbReference type="Proteomes" id="UP001209878">
    <property type="component" value="Unassembled WGS sequence"/>
</dbReference>
<reference evidence="2" key="1">
    <citation type="journal article" date="2023" name="Mol. Biol. Evol.">
        <title>Third-Generation Sequencing Reveals the Adaptive Role of the Epigenome in Three Deep-Sea Polychaetes.</title>
        <authorList>
            <person name="Perez M."/>
            <person name="Aroh O."/>
            <person name="Sun Y."/>
            <person name="Lan Y."/>
            <person name="Juniper S.K."/>
            <person name="Young C.R."/>
            <person name="Angers B."/>
            <person name="Qian P.Y."/>
        </authorList>
    </citation>
    <scope>NUCLEOTIDE SEQUENCE</scope>
    <source>
        <strain evidence="2">R07B-5</strain>
    </source>
</reference>
<dbReference type="SUPFAM" id="SSF81383">
    <property type="entry name" value="F-box domain"/>
    <property type="match status" value="1"/>
</dbReference>
<protein>
    <recommendedName>
        <fullName evidence="1">F-box domain-containing protein</fullName>
    </recommendedName>
</protein>
<feature type="domain" description="F-box" evidence="1">
    <location>
        <begin position="41"/>
        <end position="81"/>
    </location>
</feature>
<dbReference type="PANTHER" id="PTHR20872">
    <property type="match status" value="1"/>
</dbReference>
<gene>
    <name evidence="2" type="ORF">NP493_594g01029</name>
</gene>
<comment type="caution">
    <text evidence="2">The sequence shown here is derived from an EMBL/GenBank/DDBJ whole genome shotgun (WGS) entry which is preliminary data.</text>
</comment>
<evidence type="ECO:0000313" key="3">
    <source>
        <dbReference type="Proteomes" id="UP001209878"/>
    </source>
</evidence>
<dbReference type="InterPro" id="IPR036047">
    <property type="entry name" value="F-box-like_dom_sf"/>
</dbReference>
<dbReference type="SMART" id="SM00256">
    <property type="entry name" value="FBOX"/>
    <property type="match status" value="1"/>
</dbReference>
<proteinExistence type="predicted"/>
<sequence length="461" mass="53849">MTDCVCSKPVNCLPELTTASSENQQDESTSETNLLPDWTLLPDVVLTCIFGCLSDADRHSMALVCSRWSRIFSRPCLWRYRYFRFGGLRSNRTEAQRAIGFARKHGHALRYLTVICEHPSFSLCKRFQKTVTDFFGALTWKNCKLRHLIMGQLYIDRYWRYDFTRERLVASLARFLKKQTTLELFDMSEAMFGVNNGFKVLEALAAGSGRCVRVLNIEDFFHSRLAIFRNSRFHQVINRFKDISSFYLNYNCMSEELVRNMATTCAGKLLHISIKVYKHDPHYHVIDNFTWRHIRNTCPKLRVSMYFESIGKYEDISRVLSRDIPLRCLQIWSGVHHQNDTWRLSDTLNYIGEHFSQTLEDASLGLENGRESIDDALIAMLLRCKRLEYFDLQVALMVPTMAEIYRLQQTFKIGLLKCHISAENLTGLEIMELENVNALYQDMINERCVDFRFVANELPFL</sequence>
<evidence type="ECO:0000259" key="1">
    <source>
        <dbReference type="SMART" id="SM00256"/>
    </source>
</evidence>
<dbReference type="Gene3D" id="3.80.10.10">
    <property type="entry name" value="Ribonuclease Inhibitor"/>
    <property type="match status" value="1"/>
</dbReference>
<dbReference type="Pfam" id="PF12937">
    <property type="entry name" value="F-box-like"/>
    <property type="match status" value="1"/>
</dbReference>
<dbReference type="SUPFAM" id="SSF52047">
    <property type="entry name" value="RNI-like"/>
    <property type="match status" value="1"/>
</dbReference>
<name>A0AAD9KV74_RIDPI</name>
<dbReference type="Gene3D" id="1.20.1280.50">
    <property type="match status" value="1"/>
</dbReference>
<keyword evidence="3" id="KW-1185">Reference proteome</keyword>
<dbReference type="EMBL" id="JAODUO010000593">
    <property type="protein sequence ID" value="KAK2177510.1"/>
    <property type="molecule type" value="Genomic_DNA"/>
</dbReference>
<dbReference type="InterPro" id="IPR001810">
    <property type="entry name" value="F-box_dom"/>
</dbReference>
<accession>A0AAD9KV74</accession>